<reference evidence="6 7" key="1">
    <citation type="submission" date="2016-10" db="EMBL/GenBank/DDBJ databases">
        <authorList>
            <person name="de Groot N.N."/>
        </authorList>
    </citation>
    <scope>NUCLEOTIDE SEQUENCE [LARGE SCALE GENOMIC DNA]</scope>
    <source>
        <strain evidence="6 7">DSM 16957</strain>
    </source>
</reference>
<evidence type="ECO:0000259" key="4">
    <source>
        <dbReference type="PROSITE" id="PS50883"/>
    </source>
</evidence>
<name>A0A1G6WSH0_9GAMM</name>
<dbReference type="CDD" id="cd17546">
    <property type="entry name" value="REC_hyHK_CKI1_RcsC-like"/>
    <property type="match status" value="1"/>
</dbReference>
<dbReference type="InterPro" id="IPR001633">
    <property type="entry name" value="EAL_dom"/>
</dbReference>
<dbReference type="OrthoDB" id="9812260at2"/>
<dbReference type="InterPro" id="IPR029787">
    <property type="entry name" value="Nucleotide_cyclase"/>
</dbReference>
<dbReference type="Pfam" id="PF00990">
    <property type="entry name" value="GGDEF"/>
    <property type="match status" value="1"/>
</dbReference>
<dbReference type="Proteomes" id="UP000199603">
    <property type="component" value="Unassembled WGS sequence"/>
</dbReference>
<dbReference type="CDD" id="cd01948">
    <property type="entry name" value="EAL"/>
    <property type="match status" value="1"/>
</dbReference>
<dbReference type="AlphaFoldDB" id="A0A1G6WSH0"/>
<dbReference type="InterPro" id="IPR050706">
    <property type="entry name" value="Cyclic-di-GMP_PDE-like"/>
</dbReference>
<dbReference type="SUPFAM" id="SSF55073">
    <property type="entry name" value="Nucleotide cyclase"/>
    <property type="match status" value="1"/>
</dbReference>
<proteinExistence type="predicted"/>
<evidence type="ECO:0000313" key="7">
    <source>
        <dbReference type="Proteomes" id="UP000199603"/>
    </source>
</evidence>
<evidence type="ECO:0000256" key="1">
    <source>
        <dbReference type="PROSITE-ProRule" id="PRU00169"/>
    </source>
</evidence>
<feature type="domain" description="Response regulatory" evidence="3">
    <location>
        <begin position="212"/>
        <end position="329"/>
    </location>
</feature>
<dbReference type="PROSITE" id="PS50110">
    <property type="entry name" value="RESPONSE_REGULATORY"/>
    <property type="match status" value="2"/>
</dbReference>
<dbReference type="SMART" id="SM00052">
    <property type="entry name" value="EAL"/>
    <property type="match status" value="1"/>
</dbReference>
<dbReference type="InterPro" id="IPR036641">
    <property type="entry name" value="HPT_dom_sf"/>
</dbReference>
<dbReference type="EMBL" id="FNAG01000005">
    <property type="protein sequence ID" value="SDD68167.1"/>
    <property type="molecule type" value="Genomic_DNA"/>
</dbReference>
<dbReference type="Gene3D" id="3.40.50.2300">
    <property type="match status" value="2"/>
</dbReference>
<sequence>MYAQDESQQRTELRLAFLRHLPKRIEALCRRARRFCAEGWDINGLSLLHEDVQRLAGASGRYGALEASEQLLMLETLLDELADSGGLPDEAGNGHLLALLDSLAAHAGEAVVDELPSAAAREEVAAAPAATEPKGPLHAETPPPNYWRRWAGDAPPAAEALVPAATSATPKTADLEPSAPLLRTPVSADTAAAQARPARAVTPTVRPGSGRRIYHLTDGGELACELDQRLEAQGYELELLESPAELKEILNALAPDLVIVDAAFMNEIEGVGAVLRATRERTATRLPMLVISNEDSIPARLVARRAGADALLVRPEGAEAVMAKLAELLVSAGEATYRILVVEDDRSQALFAESILRNAGMEVRSVHEAFDVLQAMEEFRPDLVLMDLYMPHCDGTELTALIREREEFLHTPIVFLSGESDQDKHFEALSAGGDDFLSKPIRPKHLIAAVNNRVRRARAVQERAQLRDPRDPVTGLHRRSYMLDRLAETLASDNVRNQPGGLLFLEIEGAPQLRERYGLTTLEQLLAEAGSQISQGIGEGDLACRYSDGCFVVYSHERDEAALERLAQDLRNTLITHPFKAEGKPIRLRAVAGIASFKHNFADAGAMLNAAERAAREARSGDRGVHRFAPPQRAAEAQTSALLGLIRNAIDTDGFELLYQPIVALQGGDDAQYQTLLRLRDDHGRLHPAAAIVPLAESADLILEVDRWVLTQAVRMIDQRRSGARPVRLFVSQSAGSLLSPGQAEWIRAQLAARQVPGETLVIELPLEDVEARAEAVEAFCRELMPLGVQFCLSRFDGESSAQSLLKRLPLSFVKLAPKYLAAAQTPALRDELRGLVELGHRHGLQVIGQRVEDAQAAATLWMSGIDYIQGNLVQQAARELEFDFQAAVL</sequence>
<dbReference type="Pfam" id="PF00072">
    <property type="entry name" value="Response_reg"/>
    <property type="match status" value="1"/>
</dbReference>
<organism evidence="6 7">
    <name type="scientific">Aquimonas voraii</name>
    <dbReference type="NCBI Taxonomy" id="265719"/>
    <lineage>
        <taxon>Bacteria</taxon>
        <taxon>Pseudomonadati</taxon>
        <taxon>Pseudomonadota</taxon>
        <taxon>Gammaproteobacteria</taxon>
        <taxon>Lysobacterales</taxon>
        <taxon>Lysobacteraceae</taxon>
        <taxon>Aquimonas</taxon>
    </lineage>
</organism>
<protein>
    <submittedName>
        <fullName evidence="6">Diguanylate cyclase (GGDEF) domain-containing protein</fullName>
    </submittedName>
</protein>
<dbReference type="NCBIfam" id="TIGR00254">
    <property type="entry name" value="GGDEF"/>
    <property type="match status" value="1"/>
</dbReference>
<dbReference type="SUPFAM" id="SSF141868">
    <property type="entry name" value="EAL domain-like"/>
    <property type="match status" value="1"/>
</dbReference>
<feature type="domain" description="GGDEF" evidence="5">
    <location>
        <begin position="498"/>
        <end position="633"/>
    </location>
</feature>
<accession>A0A1G6WSH0</accession>
<feature type="modified residue" description="4-aspartylphosphate" evidence="1">
    <location>
        <position position="261"/>
    </location>
</feature>
<evidence type="ECO:0000256" key="2">
    <source>
        <dbReference type="SAM" id="MobiDB-lite"/>
    </source>
</evidence>
<dbReference type="PANTHER" id="PTHR33121">
    <property type="entry name" value="CYCLIC DI-GMP PHOSPHODIESTERASE PDEF"/>
    <property type="match status" value="1"/>
</dbReference>
<evidence type="ECO:0000259" key="5">
    <source>
        <dbReference type="PROSITE" id="PS50887"/>
    </source>
</evidence>
<dbReference type="SUPFAM" id="SSF52172">
    <property type="entry name" value="CheY-like"/>
    <property type="match status" value="2"/>
</dbReference>
<keyword evidence="7" id="KW-1185">Reference proteome</keyword>
<feature type="domain" description="EAL" evidence="4">
    <location>
        <begin position="639"/>
        <end position="890"/>
    </location>
</feature>
<dbReference type="Gene3D" id="3.30.70.270">
    <property type="match status" value="1"/>
</dbReference>
<dbReference type="InterPro" id="IPR035919">
    <property type="entry name" value="EAL_sf"/>
</dbReference>
<dbReference type="SUPFAM" id="SSF47226">
    <property type="entry name" value="Histidine-containing phosphotransfer domain, HPT domain"/>
    <property type="match status" value="1"/>
</dbReference>
<dbReference type="InterPro" id="IPR011006">
    <property type="entry name" value="CheY-like_superfamily"/>
</dbReference>
<dbReference type="Gene3D" id="3.20.20.450">
    <property type="entry name" value="EAL domain"/>
    <property type="match status" value="1"/>
</dbReference>
<dbReference type="SMART" id="SM00267">
    <property type="entry name" value="GGDEF"/>
    <property type="match status" value="1"/>
</dbReference>
<feature type="region of interest" description="Disordered" evidence="2">
    <location>
        <begin position="123"/>
        <end position="151"/>
    </location>
</feature>
<dbReference type="InterPro" id="IPR000160">
    <property type="entry name" value="GGDEF_dom"/>
</dbReference>
<dbReference type="GO" id="GO:0000160">
    <property type="term" value="P:phosphorelay signal transduction system"/>
    <property type="evidence" value="ECO:0007669"/>
    <property type="project" value="InterPro"/>
</dbReference>
<dbReference type="STRING" id="265719.SAMN04488509_105121"/>
<evidence type="ECO:0000313" key="6">
    <source>
        <dbReference type="EMBL" id="SDD68167.1"/>
    </source>
</evidence>
<keyword evidence="1" id="KW-0597">Phosphoprotein</keyword>
<dbReference type="RefSeq" id="WP_091242318.1">
    <property type="nucleotide sequence ID" value="NZ_FNAG01000005.1"/>
</dbReference>
<dbReference type="InterPro" id="IPR043128">
    <property type="entry name" value="Rev_trsase/Diguanyl_cyclase"/>
</dbReference>
<dbReference type="Pfam" id="PF00563">
    <property type="entry name" value="EAL"/>
    <property type="match status" value="1"/>
</dbReference>
<dbReference type="PROSITE" id="PS50887">
    <property type="entry name" value="GGDEF"/>
    <property type="match status" value="1"/>
</dbReference>
<dbReference type="GO" id="GO:0071111">
    <property type="term" value="F:cyclic-guanylate-specific phosphodiesterase activity"/>
    <property type="evidence" value="ECO:0007669"/>
    <property type="project" value="InterPro"/>
</dbReference>
<evidence type="ECO:0000259" key="3">
    <source>
        <dbReference type="PROSITE" id="PS50110"/>
    </source>
</evidence>
<dbReference type="InterPro" id="IPR001789">
    <property type="entry name" value="Sig_transdc_resp-reg_receiver"/>
</dbReference>
<dbReference type="PANTHER" id="PTHR33121:SF70">
    <property type="entry name" value="SIGNALING PROTEIN YKOW"/>
    <property type="match status" value="1"/>
</dbReference>
<feature type="domain" description="Response regulatory" evidence="3">
    <location>
        <begin position="338"/>
        <end position="454"/>
    </location>
</feature>
<dbReference type="SMART" id="SM00448">
    <property type="entry name" value="REC"/>
    <property type="match status" value="2"/>
</dbReference>
<feature type="modified residue" description="4-aspartylphosphate" evidence="1">
    <location>
        <position position="387"/>
    </location>
</feature>
<gene>
    <name evidence="6" type="ORF">SAMN04488509_105121</name>
</gene>
<dbReference type="PROSITE" id="PS50883">
    <property type="entry name" value="EAL"/>
    <property type="match status" value="1"/>
</dbReference>